<reference evidence="1" key="1">
    <citation type="submission" date="2020-02" db="EMBL/GenBank/DDBJ databases">
        <authorList>
            <person name="Meier V. D."/>
        </authorList>
    </citation>
    <scope>NUCLEOTIDE SEQUENCE</scope>
    <source>
        <strain evidence="1">AVDCRST_MAG46</strain>
    </source>
</reference>
<sequence length="54" mass="5712">MVIAVGPSGTDVSASGGRHWLKVDRTPFDAVDCPRDGSCWASGPDGGVGRLRWR</sequence>
<gene>
    <name evidence="1" type="ORF">AVDCRST_MAG46-1500</name>
</gene>
<dbReference type="EMBL" id="CADCUD010000094">
    <property type="protein sequence ID" value="CAA9332563.1"/>
    <property type="molecule type" value="Genomic_DNA"/>
</dbReference>
<accession>A0A6J4LLU9</accession>
<organism evidence="1">
    <name type="scientific">uncultured Nocardioidaceae bacterium</name>
    <dbReference type="NCBI Taxonomy" id="253824"/>
    <lineage>
        <taxon>Bacteria</taxon>
        <taxon>Bacillati</taxon>
        <taxon>Actinomycetota</taxon>
        <taxon>Actinomycetes</taxon>
        <taxon>Propionibacteriales</taxon>
        <taxon>Nocardioidaceae</taxon>
        <taxon>environmental samples</taxon>
    </lineage>
</organism>
<name>A0A6J4LLU9_9ACTN</name>
<proteinExistence type="predicted"/>
<dbReference type="AlphaFoldDB" id="A0A6J4LLU9"/>
<protein>
    <submittedName>
        <fullName evidence="1">Uncharacterized protein</fullName>
    </submittedName>
</protein>
<evidence type="ECO:0000313" key="1">
    <source>
        <dbReference type="EMBL" id="CAA9332563.1"/>
    </source>
</evidence>